<proteinExistence type="predicted"/>
<sequence>MPARITPCKCLRGDSLQSENAQPAFVETLRAVHQSIPLAILNRNDTKNAELRQSNGSTACSKNNEAKALFFTL</sequence>
<accession>A0A7E4UVJ7</accession>
<evidence type="ECO:0000313" key="1">
    <source>
        <dbReference type="Proteomes" id="UP000492821"/>
    </source>
</evidence>
<keyword evidence="1" id="KW-1185">Reference proteome</keyword>
<name>A0A7E4UVJ7_PANRE</name>
<dbReference type="Proteomes" id="UP000492821">
    <property type="component" value="Unassembled WGS sequence"/>
</dbReference>
<reference evidence="1" key="1">
    <citation type="journal article" date="2013" name="Genetics">
        <title>The draft genome and transcriptome of Panagrellus redivivus are shaped by the harsh demands of a free-living lifestyle.</title>
        <authorList>
            <person name="Srinivasan J."/>
            <person name="Dillman A.R."/>
            <person name="Macchietto M.G."/>
            <person name="Heikkinen L."/>
            <person name="Lakso M."/>
            <person name="Fracchia K.M."/>
            <person name="Antoshechkin I."/>
            <person name="Mortazavi A."/>
            <person name="Wong G."/>
            <person name="Sternberg P.W."/>
        </authorList>
    </citation>
    <scope>NUCLEOTIDE SEQUENCE [LARGE SCALE GENOMIC DNA]</scope>
    <source>
        <strain evidence="1">MT8872</strain>
    </source>
</reference>
<organism evidence="1 2">
    <name type="scientific">Panagrellus redivivus</name>
    <name type="common">Microworm</name>
    <dbReference type="NCBI Taxonomy" id="6233"/>
    <lineage>
        <taxon>Eukaryota</taxon>
        <taxon>Metazoa</taxon>
        <taxon>Ecdysozoa</taxon>
        <taxon>Nematoda</taxon>
        <taxon>Chromadorea</taxon>
        <taxon>Rhabditida</taxon>
        <taxon>Tylenchina</taxon>
        <taxon>Panagrolaimomorpha</taxon>
        <taxon>Panagrolaimoidea</taxon>
        <taxon>Panagrolaimidae</taxon>
        <taxon>Panagrellus</taxon>
    </lineage>
</organism>
<dbReference type="AlphaFoldDB" id="A0A7E4UVJ7"/>
<protein>
    <submittedName>
        <fullName evidence="2">Uncharacterized protein</fullName>
    </submittedName>
</protein>
<dbReference type="WBParaSite" id="Pan_g13125.t1">
    <property type="protein sequence ID" value="Pan_g13125.t1"/>
    <property type="gene ID" value="Pan_g13125"/>
</dbReference>
<evidence type="ECO:0000313" key="2">
    <source>
        <dbReference type="WBParaSite" id="Pan_g13125.t1"/>
    </source>
</evidence>
<reference evidence="2" key="2">
    <citation type="submission" date="2020-10" db="UniProtKB">
        <authorList>
            <consortium name="WormBaseParasite"/>
        </authorList>
    </citation>
    <scope>IDENTIFICATION</scope>
</reference>